<reference evidence="3 4" key="1">
    <citation type="submission" date="2021-02" db="EMBL/GenBank/DDBJ databases">
        <title>Pan-genome distribution and transcriptional activeness of fungal secondary metabolism genes in Aspergillus section Fumigati.</title>
        <authorList>
            <person name="Takahashi H."/>
            <person name="Umemura M."/>
            <person name="Ninomiya A."/>
            <person name="Kusuya Y."/>
            <person name="Urayama S."/>
            <person name="Shimizu M."/>
            <person name="Watanabe A."/>
            <person name="Kamei K."/>
            <person name="Yaguchi T."/>
            <person name="Hagiwara D."/>
        </authorList>
    </citation>
    <scope>NUCLEOTIDE SEQUENCE [LARGE SCALE GENOMIC DNA]</scope>
    <source>
        <strain evidence="3 4">IFM 47045</strain>
    </source>
</reference>
<dbReference type="InterPro" id="IPR002110">
    <property type="entry name" value="Ankyrin_rpt"/>
</dbReference>
<dbReference type="PANTHER" id="PTHR24123">
    <property type="entry name" value="ANKYRIN REPEAT-CONTAINING"/>
    <property type="match status" value="1"/>
</dbReference>
<dbReference type="Gene3D" id="1.25.40.20">
    <property type="entry name" value="Ankyrin repeat-containing domain"/>
    <property type="match status" value="2"/>
</dbReference>
<dbReference type="RefSeq" id="XP_043122496.1">
    <property type="nucleotide sequence ID" value="XM_043266561.1"/>
</dbReference>
<dbReference type="AlphaFoldDB" id="A0A9P3BN85"/>
<sequence length="244" mass="28106">MENPYKELRLAIEIGDISKVTELLDDSTLMTVEHFIIATEIKRYDVLELFLSHGWDINTDVNDTVPSTLVYTFEDSNLLDWFLNHGADPNKRCRNRDCTPLSYAVRDAPFDVIKILFEKGGQLQHGQLLHYAAMRTRDDGREVLQFIYDKDPEFNKLRINNLLDERSPEYLMNERNGLCTPLQYAAISGSVDMVNFLRGKGAACDILDPYRRTALGYAVYNGHYEVERILKGRADLDRGLEQHI</sequence>
<comment type="caution">
    <text evidence="3">The sequence shown here is derived from an EMBL/GenBank/DDBJ whole genome shotgun (WGS) entry which is preliminary data.</text>
</comment>
<dbReference type="GeneID" id="66929421"/>
<gene>
    <name evidence="3" type="ORF">Aspvir_001439</name>
</gene>
<name>A0A9P3BN85_ASPVI</name>
<evidence type="ECO:0000313" key="3">
    <source>
        <dbReference type="EMBL" id="GIJ99309.1"/>
    </source>
</evidence>
<dbReference type="OrthoDB" id="426293at2759"/>
<proteinExistence type="predicted"/>
<evidence type="ECO:0000313" key="4">
    <source>
        <dbReference type="Proteomes" id="UP000710440"/>
    </source>
</evidence>
<evidence type="ECO:0000256" key="1">
    <source>
        <dbReference type="ARBA" id="ARBA00022737"/>
    </source>
</evidence>
<protein>
    <recommendedName>
        <fullName evidence="5">Ankyrin repeat protein</fullName>
    </recommendedName>
</protein>
<keyword evidence="2" id="KW-0040">ANK repeat</keyword>
<dbReference type="PANTHER" id="PTHR24123:SF33">
    <property type="entry name" value="PROTEIN HOS4"/>
    <property type="match status" value="1"/>
</dbReference>
<keyword evidence="4" id="KW-1185">Reference proteome</keyword>
<evidence type="ECO:0008006" key="5">
    <source>
        <dbReference type="Google" id="ProtNLM"/>
    </source>
</evidence>
<accession>A0A9P3BN85</accession>
<organism evidence="3 4">
    <name type="scientific">Aspergillus viridinutans</name>
    <dbReference type="NCBI Taxonomy" id="75553"/>
    <lineage>
        <taxon>Eukaryota</taxon>
        <taxon>Fungi</taxon>
        <taxon>Dikarya</taxon>
        <taxon>Ascomycota</taxon>
        <taxon>Pezizomycotina</taxon>
        <taxon>Eurotiomycetes</taxon>
        <taxon>Eurotiomycetidae</taxon>
        <taxon>Eurotiales</taxon>
        <taxon>Aspergillaceae</taxon>
        <taxon>Aspergillus</taxon>
        <taxon>Aspergillus subgen. Fumigati</taxon>
    </lineage>
</organism>
<dbReference type="InterPro" id="IPR036770">
    <property type="entry name" value="Ankyrin_rpt-contain_sf"/>
</dbReference>
<keyword evidence="1" id="KW-0677">Repeat</keyword>
<dbReference type="SUPFAM" id="SSF48403">
    <property type="entry name" value="Ankyrin repeat"/>
    <property type="match status" value="1"/>
</dbReference>
<dbReference type="SMART" id="SM00248">
    <property type="entry name" value="ANK"/>
    <property type="match status" value="4"/>
</dbReference>
<dbReference type="InterPro" id="IPR051165">
    <property type="entry name" value="Multifunctional_ANK_Repeat"/>
</dbReference>
<dbReference type="Proteomes" id="UP000710440">
    <property type="component" value="Unassembled WGS sequence"/>
</dbReference>
<dbReference type="Pfam" id="PF12796">
    <property type="entry name" value="Ank_2"/>
    <property type="match status" value="1"/>
</dbReference>
<dbReference type="EMBL" id="BOPL01000001">
    <property type="protein sequence ID" value="GIJ99309.1"/>
    <property type="molecule type" value="Genomic_DNA"/>
</dbReference>
<evidence type="ECO:0000256" key="2">
    <source>
        <dbReference type="ARBA" id="ARBA00023043"/>
    </source>
</evidence>